<evidence type="ECO:0000259" key="3">
    <source>
        <dbReference type="SMART" id="SM01017"/>
    </source>
</evidence>
<evidence type="ECO:0000256" key="2">
    <source>
        <dbReference type="ARBA" id="ARBA00022606"/>
    </source>
</evidence>
<keyword evidence="2" id="KW-0716">Sensory transduction</keyword>
<dbReference type="InterPro" id="IPR011021">
    <property type="entry name" value="Arrestin-like_N"/>
</dbReference>
<proteinExistence type="inferred from homology"/>
<dbReference type="PANTHER" id="PTHR11188:SF176">
    <property type="entry name" value="ARRESTIN DOMAIN-CONTAINING PROTEIN 1"/>
    <property type="match status" value="1"/>
</dbReference>
<dbReference type="PANTHER" id="PTHR11188">
    <property type="entry name" value="ARRESTIN DOMAIN CONTAINING PROTEIN"/>
    <property type="match status" value="1"/>
</dbReference>
<keyword evidence="5" id="KW-1185">Reference proteome</keyword>
<dbReference type="GO" id="GO:0015031">
    <property type="term" value="P:protein transport"/>
    <property type="evidence" value="ECO:0007669"/>
    <property type="project" value="TreeGrafter"/>
</dbReference>
<dbReference type="OrthoDB" id="2333384at2759"/>
<dbReference type="Pfam" id="PF00339">
    <property type="entry name" value="Arrestin_N"/>
    <property type="match status" value="1"/>
</dbReference>
<dbReference type="Gene3D" id="2.60.40.640">
    <property type="match status" value="2"/>
</dbReference>
<accession>A0A8S4S323</accession>
<dbReference type="EMBL" id="CAKXAJ010025642">
    <property type="protein sequence ID" value="CAH2242398.1"/>
    <property type="molecule type" value="Genomic_DNA"/>
</dbReference>
<dbReference type="Pfam" id="PF02752">
    <property type="entry name" value="Arrestin_C"/>
    <property type="match status" value="1"/>
</dbReference>
<dbReference type="InterPro" id="IPR011022">
    <property type="entry name" value="Arrestin_C-like"/>
</dbReference>
<organism evidence="4 5">
    <name type="scientific">Pararge aegeria aegeria</name>
    <dbReference type="NCBI Taxonomy" id="348720"/>
    <lineage>
        <taxon>Eukaryota</taxon>
        <taxon>Metazoa</taxon>
        <taxon>Ecdysozoa</taxon>
        <taxon>Arthropoda</taxon>
        <taxon>Hexapoda</taxon>
        <taxon>Insecta</taxon>
        <taxon>Pterygota</taxon>
        <taxon>Neoptera</taxon>
        <taxon>Endopterygota</taxon>
        <taxon>Lepidoptera</taxon>
        <taxon>Glossata</taxon>
        <taxon>Ditrysia</taxon>
        <taxon>Papilionoidea</taxon>
        <taxon>Nymphalidae</taxon>
        <taxon>Satyrinae</taxon>
        <taxon>Satyrini</taxon>
        <taxon>Parargina</taxon>
        <taxon>Pararge</taxon>
    </lineage>
</organism>
<comment type="similarity">
    <text evidence="1">Belongs to the arrestin family.</text>
</comment>
<dbReference type="InterPro" id="IPR014756">
    <property type="entry name" value="Ig_E-set"/>
</dbReference>
<dbReference type="AlphaFoldDB" id="A0A8S4S323"/>
<evidence type="ECO:0000313" key="4">
    <source>
        <dbReference type="EMBL" id="CAH2242398.1"/>
    </source>
</evidence>
<dbReference type="InterPro" id="IPR050357">
    <property type="entry name" value="Arrestin_domain-protein"/>
</dbReference>
<reference evidence="4" key="1">
    <citation type="submission" date="2022-03" db="EMBL/GenBank/DDBJ databases">
        <authorList>
            <person name="Lindestad O."/>
        </authorList>
    </citation>
    <scope>NUCLEOTIDE SEQUENCE</scope>
</reference>
<comment type="caution">
    <text evidence="4">The sequence shown here is derived from an EMBL/GenBank/DDBJ whole genome shotgun (WGS) entry which is preliminary data.</text>
</comment>
<evidence type="ECO:0000256" key="1">
    <source>
        <dbReference type="ARBA" id="ARBA00005298"/>
    </source>
</evidence>
<name>A0A8S4S323_9NEOP</name>
<evidence type="ECO:0000313" key="5">
    <source>
        <dbReference type="Proteomes" id="UP000838756"/>
    </source>
</evidence>
<dbReference type="GO" id="GO:0005737">
    <property type="term" value="C:cytoplasm"/>
    <property type="evidence" value="ECO:0007669"/>
    <property type="project" value="TreeGrafter"/>
</dbReference>
<dbReference type="SUPFAM" id="SSF81296">
    <property type="entry name" value="E set domains"/>
    <property type="match status" value="2"/>
</dbReference>
<dbReference type="Proteomes" id="UP000838756">
    <property type="component" value="Unassembled WGS sequence"/>
</dbReference>
<dbReference type="SMART" id="SM01017">
    <property type="entry name" value="Arrestin_C"/>
    <property type="match status" value="1"/>
</dbReference>
<sequence>MVWDTCTIVLHGGSNGVYFTNDIITGSVVLELKQKRKVEQMYLKVTGITKAMWSRPSPTLPYIKIYSQQKKVLDISMDVFKELQAQTVKPGIMSCQFDFMLPADLPPTYKDSVAKVYYRIIMTSKNAFKIKSKHVIPFIVMNSLNINHIREYKIPMVYELQKTFGNSAKFLLTLKTYRGFASTQEIPFEAILTNENKIKVNKISVALIQKVDYNVSSGYYSSEKTVCKTEYIEILNLAKQICMFSLEVPLVIPSTINQRDPMVDISYALQVKVNFLFHLPLYTDIPVTVASVPVSHDIFYK</sequence>
<gene>
    <name evidence="4" type="primary">jg12979</name>
    <name evidence="4" type="ORF">PAEG_LOCUS18721</name>
</gene>
<protein>
    <submittedName>
        <fullName evidence="4">Jg12979 protein</fullName>
    </submittedName>
</protein>
<feature type="domain" description="Arrestin C-terminal-like" evidence="3">
    <location>
        <begin position="166"/>
        <end position="294"/>
    </location>
</feature>
<dbReference type="InterPro" id="IPR014752">
    <property type="entry name" value="Arrestin-like_C"/>
</dbReference>